<evidence type="ECO:0000313" key="2">
    <source>
        <dbReference type="EMBL" id="CAB4827969.1"/>
    </source>
</evidence>
<gene>
    <name evidence="2" type="ORF">UFOPK3204_00644</name>
</gene>
<dbReference type="InterPro" id="IPR045079">
    <property type="entry name" value="Oxoprolinase-like"/>
</dbReference>
<dbReference type="PANTHER" id="PTHR11365:SF23">
    <property type="entry name" value="HYPOTHETICAL 5-OXOPROLINASE (EUROFUNG)-RELATED"/>
    <property type="match status" value="1"/>
</dbReference>
<reference evidence="2" key="1">
    <citation type="submission" date="2020-05" db="EMBL/GenBank/DDBJ databases">
        <authorList>
            <person name="Chiriac C."/>
            <person name="Salcher M."/>
            <person name="Ghai R."/>
            <person name="Kavagutti S V."/>
        </authorList>
    </citation>
    <scope>NUCLEOTIDE SEQUENCE</scope>
</reference>
<sequence>MTPAKQRKGKVKNVRELDPVTFEVLRNSFSNAVELMAQQFRLTCHSFVIYAQDFSCALADANGDTVSQGEQDIAVQVGTQHLVCKNIIEQFKDDIHPGDVFVSNDPYAGGSHFNDVRVLRPIFVDQELIAWAMANGHWSDVGGSVPGSFDVKAREHFGEGLRISPVRIWSRGEFRSDVAKLIVGNTRAPEDNMSDLNAQSEATRVCEREILRLVGRYGKDVVTLAFAEVICHVANLFRARISELDDGTWTTSDYLDSDPAHGEGMIPITVSLTIKGDQLSYDLSKSSPAVSSFMNSAAGATLSGIIAGTKRFFPDIPINAGLINSIEVELGPTGSVINAAWPTAVSGFVSGSFEKVINAIFELWSEIMPERAIACSFNLEYLLIGGRDVRFDHRPIFMWYDWMVGGWGARNGYDGASAASPLFGAGFASQPIEGQERLNPVVTTHCRIVVDSGGPGEFRGGCGVEKGGQLTDAELPVMSYCCDRSRSIPWGTKGGLPSTPQGLWLNPESSRSEYRGAVFSNVELVSGDAFSRPSAGGGGFGDPLDRNLGAVLDDVIDGYVTPERAAIDYGVVIDSSDPLIHNWTLDQEATSHQREYIRTNRESWLDADAEVIARRYRAGELAQFDLIRQYGVIVEWGTGDLLPETTRQHRELIKKRSVSGWRL</sequence>
<protein>
    <submittedName>
        <fullName evidence="2">Unannotated protein</fullName>
    </submittedName>
</protein>
<dbReference type="GO" id="GO:0005829">
    <property type="term" value="C:cytosol"/>
    <property type="evidence" value="ECO:0007669"/>
    <property type="project" value="TreeGrafter"/>
</dbReference>
<organism evidence="2">
    <name type="scientific">freshwater metagenome</name>
    <dbReference type="NCBI Taxonomy" id="449393"/>
    <lineage>
        <taxon>unclassified sequences</taxon>
        <taxon>metagenomes</taxon>
        <taxon>ecological metagenomes</taxon>
    </lineage>
</organism>
<accession>A0A6J7A6D4</accession>
<feature type="domain" description="Hydantoinase B/oxoprolinase" evidence="1">
    <location>
        <begin position="18"/>
        <end position="543"/>
    </location>
</feature>
<dbReference type="PANTHER" id="PTHR11365">
    <property type="entry name" value="5-OXOPROLINASE RELATED"/>
    <property type="match status" value="1"/>
</dbReference>
<dbReference type="GO" id="GO:0017168">
    <property type="term" value="F:5-oxoprolinase (ATP-hydrolyzing) activity"/>
    <property type="evidence" value="ECO:0007669"/>
    <property type="project" value="TreeGrafter"/>
</dbReference>
<dbReference type="GO" id="GO:0006749">
    <property type="term" value="P:glutathione metabolic process"/>
    <property type="evidence" value="ECO:0007669"/>
    <property type="project" value="TreeGrafter"/>
</dbReference>
<name>A0A6J7A6D4_9ZZZZ</name>
<dbReference type="EMBL" id="CAFABK010000020">
    <property type="protein sequence ID" value="CAB4827969.1"/>
    <property type="molecule type" value="Genomic_DNA"/>
</dbReference>
<proteinExistence type="predicted"/>
<dbReference type="AlphaFoldDB" id="A0A6J7A6D4"/>
<evidence type="ECO:0000259" key="1">
    <source>
        <dbReference type="Pfam" id="PF02538"/>
    </source>
</evidence>
<dbReference type="InterPro" id="IPR003692">
    <property type="entry name" value="Hydantoinase_B"/>
</dbReference>
<dbReference type="Pfam" id="PF02538">
    <property type="entry name" value="Hydantoinase_B"/>
    <property type="match status" value="1"/>
</dbReference>